<protein>
    <recommendedName>
        <fullName evidence="3">Adhesin domain-containing protein</fullName>
    </recommendedName>
</protein>
<evidence type="ECO:0000313" key="1">
    <source>
        <dbReference type="EMBL" id="MEY2250369.1"/>
    </source>
</evidence>
<gene>
    <name evidence="1" type="ORF">AB7A72_05095</name>
</gene>
<evidence type="ECO:0000313" key="2">
    <source>
        <dbReference type="Proteomes" id="UP001562178"/>
    </source>
</evidence>
<comment type="caution">
    <text evidence="1">The sequence shown here is derived from an EMBL/GenBank/DDBJ whole genome shotgun (WGS) entry which is preliminary data.</text>
</comment>
<dbReference type="EMBL" id="JBGBDC010000002">
    <property type="protein sequence ID" value="MEY2250369.1"/>
    <property type="molecule type" value="Genomic_DNA"/>
</dbReference>
<sequence>MNRGLINGVMINGRKADPVVRVRIDARGVARIRTTDRVLAYCKLTAQPKAIAAGNLGRVEGHLSVSAQALAVVDGVIGRVDVRSLLAATGRVVIEVTLPVVRGRVKVVAKAKSTIKAHVLAHGAVQSQGVARFTPVTRRMIRGPVKSKGEVRARGDGTVYVRRWLRSPVQARPQAFVVSNTHIEARLHALLQAKAKGAVTARALRRALVHSPGIAHIEINPEIHKRLPFDEPAPDSRVFIVQASQLVFYVTE</sequence>
<keyword evidence="2" id="KW-1185">Reference proteome</keyword>
<dbReference type="Proteomes" id="UP001562178">
    <property type="component" value="Unassembled WGS sequence"/>
</dbReference>
<accession>A0ABV4AZ01</accession>
<organism evidence="1 2">
    <name type="scientific">Comamonas sediminis</name>
    <dbReference type="NCBI Taxonomy" id="1783360"/>
    <lineage>
        <taxon>Bacteria</taxon>
        <taxon>Pseudomonadati</taxon>
        <taxon>Pseudomonadota</taxon>
        <taxon>Betaproteobacteria</taxon>
        <taxon>Burkholderiales</taxon>
        <taxon>Comamonadaceae</taxon>
        <taxon>Comamonas</taxon>
    </lineage>
</organism>
<reference evidence="1 2" key="1">
    <citation type="journal article" date="2016" name="Int. J. Syst. Evol. Microbiol.">
        <title>Description of Comamonas sediminis sp. nov., isolated from lagoon sediments.</title>
        <authorList>
            <person name="Subhash Y."/>
            <person name="Bang J.J."/>
            <person name="You T.H."/>
            <person name="Lee S.S."/>
        </authorList>
    </citation>
    <scope>NUCLEOTIDE SEQUENCE [LARGE SCALE GENOMIC DNA]</scope>
    <source>
        <strain evidence="1 2">JCM 31169</strain>
    </source>
</reference>
<name>A0ABV4AZ01_9BURK</name>
<dbReference type="RefSeq" id="WP_369459217.1">
    <property type="nucleotide sequence ID" value="NZ_JBGBDC010000002.1"/>
</dbReference>
<proteinExistence type="predicted"/>
<evidence type="ECO:0008006" key="3">
    <source>
        <dbReference type="Google" id="ProtNLM"/>
    </source>
</evidence>